<dbReference type="Pfam" id="PF01833">
    <property type="entry name" value="TIG"/>
    <property type="match status" value="3"/>
</dbReference>
<dbReference type="PANTHER" id="PTHR46769:SF2">
    <property type="entry name" value="FIBROCYSTIN-L ISOFORM 2 PRECURSOR-RELATED"/>
    <property type="match status" value="1"/>
</dbReference>
<dbReference type="PANTHER" id="PTHR46769">
    <property type="entry name" value="POLYCYSTIC KIDNEY AND HEPATIC DISEASE 1 (AUTOSOMAL RECESSIVE)-LIKE 1"/>
    <property type="match status" value="1"/>
</dbReference>
<sequence length="223" mass="21827">MPTITAVSPASGPSTGGTSVVITGTGFGGPTTVRFGATATTFTLDSATQITAIAPGGAVGTVQVTVTDGTGASNGVAYEYLAVPSLTGATPGQGSTAGGTTVVLTGTGLSDVTAVSFGGVPATSFTVDSDTQITAVSPAGTGIVVVTVTAPGGTSSGVSFVYVVVTALAPASGPAAGFNTVTVTGTNFTGPLTVRFGARRPRSRSIRLPRSPRSPRRVRERCR</sequence>
<dbReference type="SUPFAM" id="SSF81296">
    <property type="entry name" value="E set domains"/>
    <property type="match status" value="3"/>
</dbReference>
<evidence type="ECO:0000256" key="1">
    <source>
        <dbReference type="ARBA" id="ARBA00022729"/>
    </source>
</evidence>
<dbReference type="Gene3D" id="2.60.40.10">
    <property type="entry name" value="Immunoglobulins"/>
    <property type="match status" value="3"/>
</dbReference>
<keyword evidence="1" id="KW-0732">Signal</keyword>
<dbReference type="RefSeq" id="WP_357782459.1">
    <property type="nucleotide sequence ID" value="NZ_JBFAKC010000004.1"/>
</dbReference>
<feature type="region of interest" description="Disordered" evidence="2">
    <location>
        <begin position="200"/>
        <end position="223"/>
    </location>
</feature>
<evidence type="ECO:0000313" key="5">
    <source>
        <dbReference type="Proteomes" id="UP001551695"/>
    </source>
</evidence>
<dbReference type="CDD" id="cd00102">
    <property type="entry name" value="IPT"/>
    <property type="match status" value="2"/>
</dbReference>
<dbReference type="InterPro" id="IPR014756">
    <property type="entry name" value="Ig_E-set"/>
</dbReference>
<dbReference type="InterPro" id="IPR052387">
    <property type="entry name" value="Fibrocystin"/>
</dbReference>
<comment type="caution">
    <text evidence="4">The sequence shown here is derived from an EMBL/GenBank/DDBJ whole genome shotgun (WGS) entry which is preliminary data.</text>
</comment>
<evidence type="ECO:0000313" key="4">
    <source>
        <dbReference type="EMBL" id="MEV0708135.1"/>
    </source>
</evidence>
<organism evidence="4 5">
    <name type="scientific">Nocardia aurea</name>
    <dbReference type="NCBI Taxonomy" id="2144174"/>
    <lineage>
        <taxon>Bacteria</taxon>
        <taxon>Bacillati</taxon>
        <taxon>Actinomycetota</taxon>
        <taxon>Actinomycetes</taxon>
        <taxon>Mycobacteriales</taxon>
        <taxon>Nocardiaceae</taxon>
        <taxon>Nocardia</taxon>
    </lineage>
</organism>
<dbReference type="SMART" id="SM00429">
    <property type="entry name" value="IPT"/>
    <property type="match status" value="2"/>
</dbReference>
<name>A0ABV3FRV2_9NOCA</name>
<feature type="domain" description="IPT/TIG" evidence="3">
    <location>
        <begin position="83"/>
        <end position="163"/>
    </location>
</feature>
<evidence type="ECO:0000259" key="3">
    <source>
        <dbReference type="SMART" id="SM00429"/>
    </source>
</evidence>
<feature type="domain" description="IPT/TIG" evidence="3">
    <location>
        <begin position="1"/>
        <end position="81"/>
    </location>
</feature>
<evidence type="ECO:0000256" key="2">
    <source>
        <dbReference type="SAM" id="MobiDB-lite"/>
    </source>
</evidence>
<proteinExistence type="predicted"/>
<dbReference type="InterPro" id="IPR002909">
    <property type="entry name" value="IPT_dom"/>
</dbReference>
<dbReference type="EMBL" id="JBFAKC010000004">
    <property type="protein sequence ID" value="MEV0708135.1"/>
    <property type="molecule type" value="Genomic_DNA"/>
</dbReference>
<protein>
    <submittedName>
        <fullName evidence="4">IPT/TIG domain-containing protein</fullName>
    </submittedName>
</protein>
<gene>
    <name evidence="4" type="ORF">AB0I48_11260</name>
</gene>
<reference evidence="4 5" key="1">
    <citation type="submission" date="2024-06" db="EMBL/GenBank/DDBJ databases">
        <title>The Natural Products Discovery Center: Release of the First 8490 Sequenced Strains for Exploring Actinobacteria Biosynthetic Diversity.</title>
        <authorList>
            <person name="Kalkreuter E."/>
            <person name="Kautsar S.A."/>
            <person name="Yang D."/>
            <person name="Bader C.D."/>
            <person name="Teijaro C.N."/>
            <person name="Fluegel L."/>
            <person name="Davis C.M."/>
            <person name="Simpson J.R."/>
            <person name="Lauterbach L."/>
            <person name="Steele A.D."/>
            <person name="Gui C."/>
            <person name="Meng S."/>
            <person name="Li G."/>
            <person name="Viehrig K."/>
            <person name="Ye F."/>
            <person name="Su P."/>
            <person name="Kiefer A.F."/>
            <person name="Nichols A."/>
            <person name="Cepeda A.J."/>
            <person name="Yan W."/>
            <person name="Fan B."/>
            <person name="Jiang Y."/>
            <person name="Adhikari A."/>
            <person name="Zheng C.-J."/>
            <person name="Schuster L."/>
            <person name="Cowan T.M."/>
            <person name="Smanski M.J."/>
            <person name="Chevrette M.G."/>
            <person name="De Carvalho L.P.S."/>
            <person name="Shen B."/>
        </authorList>
    </citation>
    <scope>NUCLEOTIDE SEQUENCE [LARGE SCALE GENOMIC DNA]</scope>
    <source>
        <strain evidence="4 5">NPDC050403</strain>
    </source>
</reference>
<feature type="compositionally biased region" description="Basic residues" evidence="2">
    <location>
        <begin position="213"/>
        <end position="223"/>
    </location>
</feature>
<dbReference type="Proteomes" id="UP001551695">
    <property type="component" value="Unassembled WGS sequence"/>
</dbReference>
<dbReference type="InterPro" id="IPR013783">
    <property type="entry name" value="Ig-like_fold"/>
</dbReference>
<keyword evidence="5" id="KW-1185">Reference proteome</keyword>
<accession>A0ABV3FRV2</accession>